<dbReference type="SUPFAM" id="SSF53649">
    <property type="entry name" value="Alkaline phosphatase-like"/>
    <property type="match status" value="1"/>
</dbReference>
<dbReference type="InterPro" id="IPR050448">
    <property type="entry name" value="OpgB/LTA_synthase_biosynth"/>
</dbReference>
<keyword evidence="8" id="KW-0808">Transferase</keyword>
<dbReference type="PANTHER" id="PTHR47371">
    <property type="entry name" value="LIPOTEICHOIC ACID SYNTHASE"/>
    <property type="match status" value="1"/>
</dbReference>
<accession>A0A3N0V286</accession>
<dbReference type="InterPro" id="IPR017850">
    <property type="entry name" value="Alkaline_phosphatase_core_sf"/>
</dbReference>
<name>A0A3N0V286_9PROT</name>
<feature type="transmembrane region" description="Helical" evidence="6">
    <location>
        <begin position="118"/>
        <end position="139"/>
    </location>
</feature>
<keyword evidence="3 6" id="KW-0812">Transmembrane</keyword>
<dbReference type="CDD" id="cd16015">
    <property type="entry name" value="LTA_synthase"/>
    <property type="match status" value="1"/>
</dbReference>
<keyword evidence="2" id="KW-1003">Cell membrane</keyword>
<dbReference type="GO" id="GO:0016740">
    <property type="term" value="F:transferase activity"/>
    <property type="evidence" value="ECO:0007669"/>
    <property type="project" value="UniProtKB-KW"/>
</dbReference>
<evidence type="ECO:0000256" key="3">
    <source>
        <dbReference type="ARBA" id="ARBA00022692"/>
    </source>
</evidence>
<feature type="domain" description="Sulfatase N-terminal" evidence="7">
    <location>
        <begin position="177"/>
        <end position="453"/>
    </location>
</feature>
<reference evidence="8 9" key="1">
    <citation type="submission" date="2018-10" db="EMBL/GenBank/DDBJ databases">
        <authorList>
            <person name="Chen W.-M."/>
        </authorList>
    </citation>
    <scope>NUCLEOTIDE SEQUENCE [LARGE SCALE GENOMIC DNA]</scope>
    <source>
        <strain evidence="8 9">H-5</strain>
    </source>
</reference>
<proteinExistence type="predicted"/>
<evidence type="ECO:0000256" key="5">
    <source>
        <dbReference type="ARBA" id="ARBA00023136"/>
    </source>
</evidence>
<evidence type="ECO:0000259" key="7">
    <source>
        <dbReference type="Pfam" id="PF00884"/>
    </source>
</evidence>
<evidence type="ECO:0000256" key="2">
    <source>
        <dbReference type="ARBA" id="ARBA00022475"/>
    </source>
</evidence>
<dbReference type="InterPro" id="IPR000917">
    <property type="entry name" value="Sulfatase_N"/>
</dbReference>
<feature type="transmembrane region" description="Helical" evidence="6">
    <location>
        <begin position="76"/>
        <end position="97"/>
    </location>
</feature>
<dbReference type="AlphaFoldDB" id="A0A3N0V286"/>
<dbReference type="PANTHER" id="PTHR47371:SF3">
    <property type="entry name" value="PHOSPHOGLYCEROL TRANSFERASE I"/>
    <property type="match status" value="1"/>
</dbReference>
<protein>
    <submittedName>
        <fullName evidence="8">Phosphatidylglycerol--membrane-oligosaccharide glycerophosphotransferase</fullName>
    </submittedName>
</protein>
<gene>
    <name evidence="8" type="ORF">ED236_03765</name>
</gene>
<evidence type="ECO:0000256" key="1">
    <source>
        <dbReference type="ARBA" id="ARBA00004651"/>
    </source>
</evidence>
<organism evidence="8 9">
    <name type="scientific">Pseudomethylobacillus aquaticus</name>
    <dbReference type="NCBI Taxonomy" id="2676064"/>
    <lineage>
        <taxon>Bacteria</taxon>
        <taxon>Pseudomonadati</taxon>
        <taxon>Pseudomonadota</taxon>
        <taxon>Betaproteobacteria</taxon>
        <taxon>Nitrosomonadales</taxon>
        <taxon>Methylophilaceae</taxon>
        <taxon>Pseudomethylobacillus</taxon>
    </lineage>
</organism>
<evidence type="ECO:0000313" key="9">
    <source>
        <dbReference type="Proteomes" id="UP000275137"/>
    </source>
</evidence>
<keyword evidence="4 6" id="KW-1133">Transmembrane helix</keyword>
<evidence type="ECO:0000256" key="4">
    <source>
        <dbReference type="ARBA" id="ARBA00022989"/>
    </source>
</evidence>
<keyword evidence="5 6" id="KW-0472">Membrane</keyword>
<comment type="caution">
    <text evidence="8">The sequence shown here is derived from an EMBL/GenBank/DDBJ whole genome shotgun (WGS) entry which is preliminary data.</text>
</comment>
<evidence type="ECO:0000313" key="8">
    <source>
        <dbReference type="EMBL" id="ROH86833.1"/>
    </source>
</evidence>
<dbReference type="GO" id="GO:0005886">
    <property type="term" value="C:plasma membrane"/>
    <property type="evidence" value="ECO:0007669"/>
    <property type="project" value="UniProtKB-SubCell"/>
</dbReference>
<dbReference type="Gene3D" id="3.40.720.10">
    <property type="entry name" value="Alkaline Phosphatase, subunit A"/>
    <property type="match status" value="1"/>
</dbReference>
<dbReference type="Pfam" id="PF00884">
    <property type="entry name" value="Sulfatase"/>
    <property type="match status" value="1"/>
</dbReference>
<dbReference type="EMBL" id="RJVP01000002">
    <property type="protein sequence ID" value="ROH86833.1"/>
    <property type="molecule type" value="Genomic_DNA"/>
</dbReference>
<evidence type="ECO:0000256" key="6">
    <source>
        <dbReference type="SAM" id="Phobius"/>
    </source>
</evidence>
<dbReference type="Proteomes" id="UP000275137">
    <property type="component" value="Unassembled WGS sequence"/>
</dbReference>
<sequence length="508" mass="57679">MTPASHSSHHHRHLTRLLLRFLVYLLALFLVCMGLWVNDNFGEPSLEQVLYHLQFGMEGLVDTDAQLIHSFIQQALLLPLLLALLVVGFEFVSGYYLSRTLHHPAGWAHSQARRALKVSYWVISHRAPVYVLMSALAYFCVQFSMLAYLHSQFGRDYFSEHYLDPRKVTITARQPLNLVLIYVESLENSYRDPALFGSNLLASLDALNGLRFERFRQAPGTGWTIAGITATQCAVPLKSVSLYNGNDQGHNIKSFLPNAVCLGDILHDFGYRNVYMGGDALSFSGKGRFFLDHHYSEVYGREELKQGRSKADMNFWGLYDDDLFVYARARLQALQREGKPFNLTLTTIDTHGPDGHFSRHCQQRGVTDFPGIVRCTADQVASFVQFMQRKGYLANTRVVILGDHLAMSNPVYKQLDSLQQRTIYNQFIGLPSAQKLREQVLHFDMLPSILEFIGFNVEGGRLGLGYSAIKAPKDVDMPLPEATIFEEMDKDLLNESDTYLQLWKPSVH</sequence>
<feature type="transmembrane region" description="Helical" evidence="6">
    <location>
        <begin position="17"/>
        <end position="37"/>
    </location>
</feature>
<keyword evidence="9" id="KW-1185">Reference proteome</keyword>
<comment type="subcellular location">
    <subcellularLocation>
        <location evidence="1">Cell membrane</location>
        <topology evidence="1">Multi-pass membrane protein</topology>
    </subcellularLocation>
</comment>